<dbReference type="Pfam" id="PF00535">
    <property type="entry name" value="Glycos_transf_2"/>
    <property type="match status" value="1"/>
</dbReference>
<organism evidence="6 7">
    <name type="scientific">Dyadobacter psychrophilus</name>
    <dbReference type="NCBI Taxonomy" id="651661"/>
    <lineage>
        <taxon>Bacteria</taxon>
        <taxon>Pseudomonadati</taxon>
        <taxon>Bacteroidota</taxon>
        <taxon>Cytophagia</taxon>
        <taxon>Cytophagales</taxon>
        <taxon>Spirosomataceae</taxon>
        <taxon>Dyadobacter</taxon>
    </lineage>
</organism>
<keyword evidence="3 6" id="KW-0808">Transferase</keyword>
<evidence type="ECO:0000256" key="4">
    <source>
        <dbReference type="SAM" id="Phobius"/>
    </source>
</evidence>
<dbReference type="Gene3D" id="3.90.550.10">
    <property type="entry name" value="Spore Coat Polysaccharide Biosynthesis Protein SpsA, Chain A"/>
    <property type="match status" value="1"/>
</dbReference>
<dbReference type="AlphaFoldDB" id="A0A1T5HBJ0"/>
<evidence type="ECO:0000313" key="6">
    <source>
        <dbReference type="EMBL" id="SKC18052.1"/>
    </source>
</evidence>
<feature type="transmembrane region" description="Helical" evidence="4">
    <location>
        <begin position="21"/>
        <end position="39"/>
    </location>
</feature>
<keyword evidence="2" id="KW-0328">Glycosyltransferase</keyword>
<keyword evidence="4" id="KW-0812">Transmembrane</keyword>
<dbReference type="GO" id="GO:0016757">
    <property type="term" value="F:glycosyltransferase activity"/>
    <property type="evidence" value="ECO:0007669"/>
    <property type="project" value="UniProtKB-KW"/>
</dbReference>
<dbReference type="Proteomes" id="UP000190897">
    <property type="component" value="Unassembled WGS sequence"/>
</dbReference>
<protein>
    <submittedName>
        <fullName evidence="6">Glycosyltransferase, catalytic subunit of cellulose synthase and poly-beta-1,6-N-acetylglucosamine synthase</fullName>
    </submittedName>
</protein>
<feature type="transmembrane region" description="Helical" evidence="4">
    <location>
        <begin position="299"/>
        <end position="323"/>
    </location>
</feature>
<evidence type="ECO:0000256" key="2">
    <source>
        <dbReference type="ARBA" id="ARBA00022676"/>
    </source>
</evidence>
<evidence type="ECO:0000256" key="3">
    <source>
        <dbReference type="ARBA" id="ARBA00022679"/>
    </source>
</evidence>
<dbReference type="PANTHER" id="PTHR43630">
    <property type="entry name" value="POLY-BETA-1,6-N-ACETYL-D-GLUCOSAMINE SYNTHASE"/>
    <property type="match status" value="1"/>
</dbReference>
<keyword evidence="4" id="KW-0472">Membrane</keyword>
<dbReference type="PANTHER" id="PTHR43630:SF1">
    <property type="entry name" value="POLY-BETA-1,6-N-ACETYL-D-GLUCOSAMINE SYNTHASE"/>
    <property type="match status" value="1"/>
</dbReference>
<dbReference type="EMBL" id="FUZA01000010">
    <property type="protein sequence ID" value="SKC18052.1"/>
    <property type="molecule type" value="Genomic_DNA"/>
</dbReference>
<keyword evidence="7" id="KW-1185">Reference proteome</keyword>
<sequence length="393" mass="46342">MTLYLHQDDKILQLSSIVADYLLFALAAFVFVQLCYYLFFFTKLAFYEQGANYDNELPGVTVLVCAWNERDNLTQLIPLLDAQDYPEFEVILLDDRSDDGSEEFIRQHIFKWKHIRYVRINDQFSHITPKKYALTVGMKQAKYPVALMTDADCRPTSNHWITAMTSRISQEKDIVLGFSPYIKERGLLNWFIRCETFYAAVQYLSFALAGFTYMGVGRNILYKRSVFFANKGFYRHKNVYGGDDDIFLNEASTRTNTAISIAEESFMYSLPKTTWQSWYRQKQRHMSVSTFYRMRNKMLLGLLSGAHIAVWISGIAILIFGLITRDIYILQGLGILFAARWIIQWFLFFIINNKLDKTVEWFTFLFMDFAFFIYYLVFGFLTFTRRKPRKTWN</sequence>
<dbReference type="InterPro" id="IPR001173">
    <property type="entry name" value="Glyco_trans_2-like"/>
</dbReference>
<evidence type="ECO:0000259" key="5">
    <source>
        <dbReference type="Pfam" id="PF00535"/>
    </source>
</evidence>
<feature type="transmembrane region" description="Helical" evidence="4">
    <location>
        <begin position="362"/>
        <end position="383"/>
    </location>
</feature>
<reference evidence="7" key="1">
    <citation type="submission" date="2017-02" db="EMBL/GenBank/DDBJ databases">
        <authorList>
            <person name="Varghese N."/>
            <person name="Submissions S."/>
        </authorList>
    </citation>
    <scope>NUCLEOTIDE SEQUENCE [LARGE SCALE GENOMIC DNA]</scope>
    <source>
        <strain evidence="7">DSM 22270</strain>
    </source>
</reference>
<keyword evidence="4" id="KW-1133">Transmembrane helix</keyword>
<gene>
    <name evidence="6" type="ORF">SAMN05660293_05248</name>
</gene>
<dbReference type="SUPFAM" id="SSF53448">
    <property type="entry name" value="Nucleotide-diphospho-sugar transferases"/>
    <property type="match status" value="1"/>
</dbReference>
<comment type="similarity">
    <text evidence="1">Belongs to the glycosyltransferase 2 family.</text>
</comment>
<dbReference type="STRING" id="651661.SAMN05660293_05248"/>
<accession>A0A1T5HBJ0</accession>
<feature type="transmembrane region" description="Helical" evidence="4">
    <location>
        <begin position="329"/>
        <end position="350"/>
    </location>
</feature>
<dbReference type="RefSeq" id="WP_229208572.1">
    <property type="nucleotide sequence ID" value="NZ_FUZA01000010.1"/>
</dbReference>
<feature type="domain" description="Glycosyltransferase 2-like" evidence="5">
    <location>
        <begin position="61"/>
        <end position="227"/>
    </location>
</feature>
<evidence type="ECO:0000256" key="1">
    <source>
        <dbReference type="ARBA" id="ARBA00006739"/>
    </source>
</evidence>
<evidence type="ECO:0000313" key="7">
    <source>
        <dbReference type="Proteomes" id="UP000190897"/>
    </source>
</evidence>
<name>A0A1T5HBJ0_9BACT</name>
<dbReference type="InterPro" id="IPR029044">
    <property type="entry name" value="Nucleotide-diphossugar_trans"/>
</dbReference>
<proteinExistence type="inferred from homology"/>
<feature type="transmembrane region" description="Helical" evidence="4">
    <location>
        <begin position="197"/>
        <end position="216"/>
    </location>
</feature>